<sequence length="307" mass="31923">MSYPSLTTSWTPASSCVASTGFWYVVYASNAVFSDMFGMPSVTNLGQKSSPTGGCVPPSYTLSVPYLTDGGCPKNYFGACSTATSYSGRSADYIMCCPLVSGWNFNCAPATDPQPVPYGCQASFPSGAIITGSRTDLIARTGQAETHTVGGDHGVNAWGIALLSTPPLTSSSAKASTIASAIEPTTTYSSTTSMTSGAVPVSTSISASSVHSLGTGAAVGIGVGVGVGVFAILGLLAFWLLRRKRKGKQQQLVVQMYQDHDGAAPNKQSYYAPTSSQSQSPEVVEIKTQQNNRPVELDNAHTYEMAG</sequence>
<protein>
    <recommendedName>
        <fullName evidence="4">Mid2 domain-containing protein</fullName>
    </recommendedName>
</protein>
<keyword evidence="1" id="KW-0812">Transmembrane</keyword>
<evidence type="ECO:0008006" key="4">
    <source>
        <dbReference type="Google" id="ProtNLM"/>
    </source>
</evidence>
<feature type="transmembrane region" description="Helical" evidence="1">
    <location>
        <begin position="217"/>
        <end position="241"/>
    </location>
</feature>
<gene>
    <name evidence="2" type="ORF">FHL15_010501</name>
</gene>
<dbReference type="AlphaFoldDB" id="A0A553HL21"/>
<dbReference type="Proteomes" id="UP000319160">
    <property type="component" value="Unassembled WGS sequence"/>
</dbReference>
<evidence type="ECO:0000313" key="3">
    <source>
        <dbReference type="Proteomes" id="UP000319160"/>
    </source>
</evidence>
<evidence type="ECO:0000313" key="2">
    <source>
        <dbReference type="EMBL" id="TRX88642.1"/>
    </source>
</evidence>
<name>A0A553HL21_9PEZI</name>
<dbReference type="OrthoDB" id="4848821at2759"/>
<keyword evidence="3" id="KW-1185">Reference proteome</keyword>
<comment type="caution">
    <text evidence="2">The sequence shown here is derived from an EMBL/GenBank/DDBJ whole genome shotgun (WGS) entry which is preliminary data.</text>
</comment>
<keyword evidence="1" id="KW-0472">Membrane</keyword>
<reference evidence="3" key="1">
    <citation type="submission" date="2019-06" db="EMBL/GenBank/DDBJ databases">
        <title>Draft genome sequence of the griseofulvin-producing fungus Xylaria cubensis strain G536.</title>
        <authorList>
            <person name="Mead M.E."/>
            <person name="Raja H.A."/>
            <person name="Steenwyk J.L."/>
            <person name="Knowles S.L."/>
            <person name="Oberlies N.H."/>
            <person name="Rokas A."/>
        </authorList>
    </citation>
    <scope>NUCLEOTIDE SEQUENCE [LARGE SCALE GENOMIC DNA]</scope>
    <source>
        <strain evidence="3">G536</strain>
    </source>
</reference>
<accession>A0A553HL21</accession>
<proteinExistence type="predicted"/>
<organism evidence="2 3">
    <name type="scientific">Xylaria flabelliformis</name>
    <dbReference type="NCBI Taxonomy" id="2512241"/>
    <lineage>
        <taxon>Eukaryota</taxon>
        <taxon>Fungi</taxon>
        <taxon>Dikarya</taxon>
        <taxon>Ascomycota</taxon>
        <taxon>Pezizomycotina</taxon>
        <taxon>Sordariomycetes</taxon>
        <taxon>Xylariomycetidae</taxon>
        <taxon>Xylariales</taxon>
        <taxon>Xylariaceae</taxon>
        <taxon>Xylaria</taxon>
    </lineage>
</organism>
<dbReference type="EMBL" id="VFLP01000083">
    <property type="protein sequence ID" value="TRX88642.1"/>
    <property type="molecule type" value="Genomic_DNA"/>
</dbReference>
<keyword evidence="1" id="KW-1133">Transmembrane helix</keyword>
<dbReference type="STRING" id="2512241.A0A553HL21"/>
<evidence type="ECO:0000256" key="1">
    <source>
        <dbReference type="SAM" id="Phobius"/>
    </source>
</evidence>